<keyword evidence="1" id="KW-0732">Signal</keyword>
<organism evidence="2 3">
    <name type="scientific">Thalassiosira oceanica</name>
    <name type="common">Marine diatom</name>
    <dbReference type="NCBI Taxonomy" id="159749"/>
    <lineage>
        <taxon>Eukaryota</taxon>
        <taxon>Sar</taxon>
        <taxon>Stramenopiles</taxon>
        <taxon>Ochrophyta</taxon>
        <taxon>Bacillariophyta</taxon>
        <taxon>Coscinodiscophyceae</taxon>
        <taxon>Thalassiosirophycidae</taxon>
        <taxon>Thalassiosirales</taxon>
        <taxon>Thalassiosiraceae</taxon>
        <taxon>Thalassiosira</taxon>
    </lineage>
</organism>
<dbReference type="OrthoDB" id="10449247at2759"/>
<evidence type="ECO:0000313" key="2">
    <source>
        <dbReference type="EMBL" id="EJK46743.1"/>
    </source>
</evidence>
<name>K0R2A7_THAOC</name>
<comment type="caution">
    <text evidence="2">The sequence shown here is derived from an EMBL/GenBank/DDBJ whole genome shotgun (WGS) entry which is preliminary data.</text>
</comment>
<feature type="non-terminal residue" evidence="2">
    <location>
        <position position="223"/>
    </location>
</feature>
<dbReference type="eggNOG" id="ENOG502T7J1">
    <property type="taxonomic scope" value="Eukaryota"/>
</dbReference>
<dbReference type="OMA" id="TISGCCA"/>
<proteinExistence type="predicted"/>
<gene>
    <name evidence="2" type="ORF">THAOC_34572</name>
</gene>
<evidence type="ECO:0000256" key="1">
    <source>
        <dbReference type="SAM" id="SignalP"/>
    </source>
</evidence>
<accession>K0R2A7</accession>
<dbReference type="Proteomes" id="UP000266841">
    <property type="component" value="Unassembled WGS sequence"/>
</dbReference>
<keyword evidence="3" id="KW-1185">Reference proteome</keyword>
<protein>
    <submittedName>
        <fullName evidence="2">Uncharacterized protein</fullName>
    </submittedName>
</protein>
<evidence type="ECO:0000313" key="3">
    <source>
        <dbReference type="Proteomes" id="UP000266841"/>
    </source>
</evidence>
<feature type="signal peptide" evidence="1">
    <location>
        <begin position="1"/>
        <end position="21"/>
    </location>
</feature>
<sequence>MRFAVAPLIIASTIICQYADAFVVFRGDWSTRLCSNVKSSSTTEIETSDNPLRSAGKSFISASDKSLGMLFYNVGGLDHKEIQALLLQAGTCLVDAGERWHDDWDGVRDFTYNASNAFARIANTFGSASIDESMELAMSFEKISEELLMISEISGCCSVGPPCSSPHLLTIEEELVAISKILRLNSVAATDDHMMSTLFREVAELFGELASRYTDTDESIQGE</sequence>
<dbReference type="AlphaFoldDB" id="K0R2A7"/>
<reference evidence="2 3" key="1">
    <citation type="journal article" date="2012" name="Genome Biol.">
        <title>Genome and low-iron response of an oceanic diatom adapted to chronic iron limitation.</title>
        <authorList>
            <person name="Lommer M."/>
            <person name="Specht M."/>
            <person name="Roy A.S."/>
            <person name="Kraemer L."/>
            <person name="Andreson R."/>
            <person name="Gutowska M.A."/>
            <person name="Wolf J."/>
            <person name="Bergner S.V."/>
            <person name="Schilhabel M.B."/>
            <person name="Klostermeier U.C."/>
            <person name="Beiko R.G."/>
            <person name="Rosenstiel P."/>
            <person name="Hippler M."/>
            <person name="Laroche J."/>
        </authorList>
    </citation>
    <scope>NUCLEOTIDE SEQUENCE [LARGE SCALE GENOMIC DNA]</scope>
    <source>
        <strain evidence="2 3">CCMP1005</strain>
    </source>
</reference>
<dbReference type="EMBL" id="AGNL01047564">
    <property type="protein sequence ID" value="EJK46743.1"/>
    <property type="molecule type" value="Genomic_DNA"/>
</dbReference>
<feature type="chain" id="PRO_5003839857" evidence="1">
    <location>
        <begin position="22"/>
        <end position="223"/>
    </location>
</feature>